<dbReference type="OrthoDB" id="5990578at2759"/>
<keyword evidence="3" id="KW-1185">Reference proteome</keyword>
<proteinExistence type="predicted"/>
<evidence type="ECO:0000313" key="3">
    <source>
        <dbReference type="Proteomes" id="UP000677803"/>
    </source>
</evidence>
<dbReference type="AlphaFoldDB" id="A0A8S4B8J5"/>
<feature type="region of interest" description="Disordered" evidence="1">
    <location>
        <begin position="168"/>
        <end position="191"/>
    </location>
</feature>
<comment type="caution">
    <text evidence="2">The sequence shown here is derived from an EMBL/GenBank/DDBJ whole genome shotgun (WGS) entry which is preliminary data.</text>
</comment>
<protein>
    <submittedName>
        <fullName evidence="2">(Atlantic silverside) hypothetical protein</fullName>
    </submittedName>
</protein>
<sequence length="207" mass="21933">MTAVCCPSPESAMVLELLMSLPEELALLDCSRLHRHLLQVYRYVSAPAHSKAAREALGALRAGLSAQVEAPAPAADHGGTSSQSGDADTLEACPPLNPFMVPVKLLMQSAMVLELLMSLPEELALLDCSRLHRHLLQVYRYVSAPAHSKAAREALGALRAGLSAQVEAPAPAADHGGTSSQSGDADTLEACPPLNPFMVPVKLLMRR</sequence>
<dbReference type="InterPro" id="IPR021281">
    <property type="entry name" value="SNAPC2"/>
</dbReference>
<accession>A0A8S4B8J5</accession>
<reference evidence="2" key="1">
    <citation type="submission" date="2021-05" db="EMBL/GenBank/DDBJ databases">
        <authorList>
            <person name="Tigano A."/>
        </authorList>
    </citation>
    <scope>NUCLEOTIDE SEQUENCE</scope>
</reference>
<dbReference type="GO" id="GO:0016251">
    <property type="term" value="F:RNA polymerase II general transcription initiation factor activity"/>
    <property type="evidence" value="ECO:0007669"/>
    <property type="project" value="InterPro"/>
</dbReference>
<dbReference type="Proteomes" id="UP000677803">
    <property type="component" value="Unassembled WGS sequence"/>
</dbReference>
<dbReference type="PANTHER" id="PTHR15132:SF1">
    <property type="entry name" value="SNRNA-ACTIVATING PROTEIN COMPLEX SUBUNIT 2"/>
    <property type="match status" value="1"/>
</dbReference>
<dbReference type="PANTHER" id="PTHR15132">
    <property type="entry name" value="SNRNA-ACTIVATING PROTEIN COMPLEX SUBUNIT 2"/>
    <property type="match status" value="1"/>
</dbReference>
<dbReference type="Pfam" id="PF11035">
    <property type="entry name" value="SNAPC2"/>
    <property type="match status" value="1"/>
</dbReference>
<dbReference type="EMBL" id="CAJRST010014446">
    <property type="protein sequence ID" value="CAG5929646.1"/>
    <property type="molecule type" value="Genomic_DNA"/>
</dbReference>
<name>A0A8S4B8J5_9TELE</name>
<evidence type="ECO:0000313" key="2">
    <source>
        <dbReference type="EMBL" id="CAG5929646.1"/>
    </source>
</evidence>
<evidence type="ECO:0000256" key="1">
    <source>
        <dbReference type="SAM" id="MobiDB-lite"/>
    </source>
</evidence>
<gene>
    <name evidence="2" type="ORF">MMEN_LOCUS13265</name>
</gene>
<organism evidence="2 3">
    <name type="scientific">Menidia menidia</name>
    <name type="common">Atlantic silverside</name>
    <dbReference type="NCBI Taxonomy" id="238744"/>
    <lineage>
        <taxon>Eukaryota</taxon>
        <taxon>Metazoa</taxon>
        <taxon>Chordata</taxon>
        <taxon>Craniata</taxon>
        <taxon>Vertebrata</taxon>
        <taxon>Euteleostomi</taxon>
        <taxon>Actinopterygii</taxon>
        <taxon>Neopterygii</taxon>
        <taxon>Teleostei</taxon>
        <taxon>Neoteleostei</taxon>
        <taxon>Acanthomorphata</taxon>
        <taxon>Ovalentaria</taxon>
        <taxon>Atherinomorphae</taxon>
        <taxon>Atheriniformes</taxon>
        <taxon>Atherinopsidae</taxon>
        <taxon>Menidiinae</taxon>
        <taxon>Menidia</taxon>
    </lineage>
</organism>
<dbReference type="GO" id="GO:0009301">
    <property type="term" value="P:snRNA transcription"/>
    <property type="evidence" value="ECO:0007669"/>
    <property type="project" value="InterPro"/>
</dbReference>
<dbReference type="GO" id="GO:0016604">
    <property type="term" value="C:nuclear body"/>
    <property type="evidence" value="ECO:0007669"/>
    <property type="project" value="TreeGrafter"/>
</dbReference>